<dbReference type="KEGG" id="mflg:ABS361_05735"/>
<feature type="signal peptide" evidence="1">
    <location>
        <begin position="1"/>
        <end position="19"/>
    </location>
</feature>
<dbReference type="RefSeq" id="WP_407050862.1">
    <property type="nucleotide sequence ID" value="NZ_CP158568.1"/>
</dbReference>
<proteinExistence type="predicted"/>
<evidence type="ECO:0000256" key="1">
    <source>
        <dbReference type="SAM" id="SignalP"/>
    </source>
</evidence>
<evidence type="ECO:0000313" key="2">
    <source>
        <dbReference type="EMBL" id="XBY45766.1"/>
    </source>
</evidence>
<protein>
    <submittedName>
        <fullName evidence="2">Uncharacterized protein</fullName>
    </submittedName>
</protein>
<feature type="chain" id="PRO_5044009060" evidence="1">
    <location>
        <begin position="20"/>
        <end position="226"/>
    </location>
</feature>
<organism evidence="2">
    <name type="scientific">Methyloraptor flagellatus</name>
    <dbReference type="NCBI Taxonomy" id="3162530"/>
    <lineage>
        <taxon>Bacteria</taxon>
        <taxon>Pseudomonadati</taxon>
        <taxon>Pseudomonadota</taxon>
        <taxon>Alphaproteobacteria</taxon>
        <taxon>Hyphomicrobiales</taxon>
        <taxon>Ancalomicrobiaceae</taxon>
        <taxon>Methyloraptor</taxon>
    </lineage>
</organism>
<reference evidence="2" key="1">
    <citation type="submission" date="2024-06" db="EMBL/GenBank/DDBJ databases">
        <title>Methylostella associata gen. nov., sp. nov., a novel Ancalomicrobiaceae-affiliated facultatively methylotrophic bacteria that feed on methanotrophs of the genus Methylococcus.</title>
        <authorList>
            <person name="Saltykova V."/>
            <person name="Danilova O.V."/>
            <person name="Oshkin I.Y."/>
            <person name="Belova S.E."/>
            <person name="Pimenov N.V."/>
            <person name="Dedysh S.N."/>
        </authorList>
    </citation>
    <scope>NUCLEOTIDE SEQUENCE</scope>
    <source>
        <strain evidence="2">S20</strain>
    </source>
</reference>
<gene>
    <name evidence="2" type="ORF">ABS361_05735</name>
</gene>
<keyword evidence="1" id="KW-0732">Signal</keyword>
<sequence length="226" mass="24382">MKTAAILGMTILLAGTAAARADYNFLVPDKCWNPSTQQYDVTGADGAESDEPPVVTITYNVGSSVLEVTSAVTLSYNQSSKLWSASVALPYTLDPLTTYLVTTTYTPFLQSYLAIDRKTAQPFELPPASWNNQQFLRSITITVTDQKDQPIPNGFIEMAPNFGGSSPYTLQADGSGNVEIYCYTSYVDGNPATILDAQHNLLYSTRIVLKADKDGLTATGVAAPEK</sequence>
<accession>A0AAU7XCF7</accession>
<dbReference type="AlphaFoldDB" id="A0AAU7XCF7"/>
<name>A0AAU7XCF7_9HYPH</name>
<dbReference type="EMBL" id="CP158568">
    <property type="protein sequence ID" value="XBY45766.1"/>
    <property type="molecule type" value="Genomic_DNA"/>
</dbReference>